<reference evidence="1 2" key="1">
    <citation type="submission" date="2018-06" db="EMBL/GenBank/DDBJ databases">
        <authorList>
            <consortium name="Pathogen Informatics"/>
            <person name="Doyle S."/>
        </authorList>
    </citation>
    <scope>NUCLEOTIDE SEQUENCE [LARGE SCALE GENOMIC DNA]</scope>
    <source>
        <strain evidence="1 2">NCTC10588</strain>
    </source>
</reference>
<evidence type="ECO:0000313" key="1">
    <source>
        <dbReference type="EMBL" id="STD03594.1"/>
    </source>
</evidence>
<comment type="caution">
    <text evidence="1">The sequence shown here is derived from an EMBL/GenBank/DDBJ whole genome shotgun (WGS) entry which is preliminary data.</text>
</comment>
<organism evidence="1 2">
    <name type="scientific">Elizabethkingia anophelis</name>
    <dbReference type="NCBI Taxonomy" id="1117645"/>
    <lineage>
        <taxon>Bacteria</taxon>
        <taxon>Pseudomonadati</taxon>
        <taxon>Bacteroidota</taxon>
        <taxon>Flavobacteriia</taxon>
        <taxon>Flavobacteriales</taxon>
        <taxon>Weeksellaceae</taxon>
        <taxon>Elizabethkingia</taxon>
    </lineage>
</organism>
<name>A0A7Z7LVW2_9FLAO</name>
<dbReference type="EMBL" id="UFYD01000001">
    <property type="protein sequence ID" value="STD03594.1"/>
    <property type="molecule type" value="Genomic_DNA"/>
</dbReference>
<protein>
    <submittedName>
        <fullName evidence="1">Uncharacterized protein</fullName>
    </submittedName>
</protein>
<dbReference type="AlphaFoldDB" id="A0A7Z7LVW2"/>
<sequence length="106" mass="11827">MKSINPASFADNSYCKEGKTAVFLLKLLQINLNQDLSEVLSVFMIIKIKAVSKKTALIYLIHYNNYALYSTTALMKASAFSTGILGRIPCPRLAMYLSFPKRSIIS</sequence>
<accession>A0A7Z7LVW2</accession>
<evidence type="ECO:0000313" key="2">
    <source>
        <dbReference type="Proteomes" id="UP000254876"/>
    </source>
</evidence>
<dbReference type="Proteomes" id="UP000254876">
    <property type="component" value="Unassembled WGS sequence"/>
</dbReference>
<proteinExistence type="predicted"/>
<gene>
    <name evidence="1" type="ORF">NCTC10588_01976</name>
</gene>